<dbReference type="Proteomes" id="UP000316621">
    <property type="component" value="Chromosome 6"/>
</dbReference>
<keyword evidence="2" id="KW-1185">Reference proteome</keyword>
<sequence>MTKLKASSSSRLNDFDSTLSSSLWIPRINIIDFYGTGRKVDCPSKTNQDTFGEGYRDEVDMTVLRRRKLMPSRI</sequence>
<accession>A0A4Y7JXQ5</accession>
<dbReference type="EMBL" id="CM010720">
    <property type="protein sequence ID" value="RZC65356.1"/>
    <property type="molecule type" value="Genomic_DNA"/>
</dbReference>
<organism evidence="1 2">
    <name type="scientific">Papaver somniferum</name>
    <name type="common">Opium poppy</name>
    <dbReference type="NCBI Taxonomy" id="3469"/>
    <lineage>
        <taxon>Eukaryota</taxon>
        <taxon>Viridiplantae</taxon>
        <taxon>Streptophyta</taxon>
        <taxon>Embryophyta</taxon>
        <taxon>Tracheophyta</taxon>
        <taxon>Spermatophyta</taxon>
        <taxon>Magnoliopsida</taxon>
        <taxon>Ranunculales</taxon>
        <taxon>Papaveraceae</taxon>
        <taxon>Papaveroideae</taxon>
        <taxon>Papaver</taxon>
    </lineage>
</organism>
<evidence type="ECO:0000313" key="1">
    <source>
        <dbReference type="EMBL" id="RZC65356.1"/>
    </source>
</evidence>
<dbReference type="AlphaFoldDB" id="A0A4Y7JXQ5"/>
<reference evidence="1 2" key="1">
    <citation type="journal article" date="2018" name="Science">
        <title>The opium poppy genome and morphinan production.</title>
        <authorList>
            <person name="Guo L."/>
            <person name="Winzer T."/>
            <person name="Yang X."/>
            <person name="Li Y."/>
            <person name="Ning Z."/>
            <person name="He Z."/>
            <person name="Teodor R."/>
            <person name="Lu Y."/>
            <person name="Bowser T.A."/>
            <person name="Graham I.A."/>
            <person name="Ye K."/>
        </authorList>
    </citation>
    <scope>NUCLEOTIDE SEQUENCE [LARGE SCALE GENOMIC DNA]</scope>
    <source>
        <strain evidence="2">cv. HN1</strain>
        <tissue evidence="1">Leaves</tissue>
    </source>
</reference>
<dbReference type="Gramene" id="RZC65356">
    <property type="protein sequence ID" value="RZC65356"/>
    <property type="gene ID" value="C5167_009040"/>
</dbReference>
<proteinExistence type="predicted"/>
<name>A0A4Y7JXQ5_PAPSO</name>
<gene>
    <name evidence="1" type="ORF">C5167_009040</name>
</gene>
<protein>
    <submittedName>
        <fullName evidence="1">Uncharacterized protein</fullName>
    </submittedName>
</protein>
<evidence type="ECO:0000313" key="2">
    <source>
        <dbReference type="Proteomes" id="UP000316621"/>
    </source>
</evidence>